<evidence type="ECO:0000313" key="14">
    <source>
        <dbReference type="EMBL" id="GGO98375.1"/>
    </source>
</evidence>
<reference evidence="14" key="2">
    <citation type="submission" date="2020-09" db="EMBL/GenBank/DDBJ databases">
        <authorList>
            <person name="Sun Q."/>
            <person name="Zhou Y."/>
        </authorList>
    </citation>
    <scope>NUCLEOTIDE SEQUENCE</scope>
    <source>
        <strain evidence="14">CGMCC 4.7372</strain>
    </source>
</reference>
<feature type="region of interest" description="Disordered" evidence="11">
    <location>
        <begin position="1"/>
        <end position="38"/>
    </location>
</feature>
<dbReference type="Pfam" id="PF08245">
    <property type="entry name" value="Mur_ligase_M"/>
    <property type="match status" value="1"/>
</dbReference>
<dbReference type="NCBIfam" id="TIGR01499">
    <property type="entry name" value="folC"/>
    <property type="match status" value="1"/>
</dbReference>
<evidence type="ECO:0000256" key="7">
    <source>
        <dbReference type="ARBA" id="ARBA00022840"/>
    </source>
</evidence>
<feature type="compositionally biased region" description="Low complexity" evidence="11">
    <location>
        <begin position="79"/>
        <end position="95"/>
    </location>
</feature>
<dbReference type="Proteomes" id="UP000614239">
    <property type="component" value="Unassembled WGS sequence"/>
</dbReference>
<evidence type="ECO:0000256" key="5">
    <source>
        <dbReference type="ARBA" id="ARBA00022723"/>
    </source>
</evidence>
<keyword evidence="5" id="KW-0479">Metal-binding</keyword>
<feature type="compositionally biased region" description="Basic and acidic residues" evidence="11">
    <location>
        <begin position="168"/>
        <end position="184"/>
    </location>
</feature>
<keyword evidence="8" id="KW-0460">Magnesium</keyword>
<evidence type="ECO:0000256" key="4">
    <source>
        <dbReference type="ARBA" id="ARBA00022598"/>
    </source>
</evidence>
<dbReference type="AlphaFoldDB" id="A0A8H9HDH6"/>
<evidence type="ECO:0000259" key="12">
    <source>
        <dbReference type="Pfam" id="PF02875"/>
    </source>
</evidence>
<dbReference type="FunFam" id="3.40.1190.10:FF:000011">
    <property type="entry name" value="Folylpolyglutamate synthase/dihydrofolate synthase"/>
    <property type="match status" value="1"/>
</dbReference>
<dbReference type="RefSeq" id="WP_080462431.1">
    <property type="nucleotide sequence ID" value="NZ_BMNJ01000004.1"/>
</dbReference>
<dbReference type="GO" id="GO:0004326">
    <property type="term" value="F:tetrahydrofolylpolyglutamate synthase activity"/>
    <property type="evidence" value="ECO:0007669"/>
    <property type="project" value="UniProtKB-EC"/>
</dbReference>
<dbReference type="PANTHER" id="PTHR11136">
    <property type="entry name" value="FOLYLPOLYGLUTAMATE SYNTHASE-RELATED"/>
    <property type="match status" value="1"/>
</dbReference>
<dbReference type="GO" id="GO:0005524">
    <property type="term" value="F:ATP binding"/>
    <property type="evidence" value="ECO:0007669"/>
    <property type="project" value="UniProtKB-KW"/>
</dbReference>
<dbReference type="PANTHER" id="PTHR11136:SF0">
    <property type="entry name" value="DIHYDROFOLATE SYNTHETASE-RELATED"/>
    <property type="match status" value="1"/>
</dbReference>
<dbReference type="GO" id="GO:0046872">
    <property type="term" value="F:metal ion binding"/>
    <property type="evidence" value="ECO:0007669"/>
    <property type="project" value="UniProtKB-KW"/>
</dbReference>
<accession>A0A8H9HDH6</accession>
<gene>
    <name evidence="14" type="ORF">GCM10011612_13120</name>
</gene>
<name>A0A8H9HDH6_9ACTO</name>
<feature type="region of interest" description="Disordered" evidence="11">
    <location>
        <begin position="79"/>
        <end position="110"/>
    </location>
</feature>
<comment type="similarity">
    <text evidence="2">Belongs to the folylpolyglutamate synthase family.</text>
</comment>
<dbReference type="SUPFAM" id="SSF53244">
    <property type="entry name" value="MurD-like peptide ligases, peptide-binding domain"/>
    <property type="match status" value="1"/>
</dbReference>
<protein>
    <recommendedName>
        <fullName evidence="3">tetrahydrofolate synthase</fullName>
        <ecNumber evidence="3">6.3.2.17</ecNumber>
    </recommendedName>
    <alternativeName>
        <fullName evidence="9">Tetrahydrofolylpolyglutamate synthase</fullName>
    </alternativeName>
</protein>
<evidence type="ECO:0000313" key="15">
    <source>
        <dbReference type="Proteomes" id="UP000614239"/>
    </source>
</evidence>
<dbReference type="PROSITE" id="PS01011">
    <property type="entry name" value="FOLYLPOLYGLU_SYNT_1"/>
    <property type="match status" value="1"/>
</dbReference>
<evidence type="ECO:0000256" key="1">
    <source>
        <dbReference type="ARBA" id="ARBA00001946"/>
    </source>
</evidence>
<feature type="region of interest" description="Disordered" evidence="11">
    <location>
        <begin position="148"/>
        <end position="184"/>
    </location>
</feature>
<dbReference type="Pfam" id="PF02875">
    <property type="entry name" value="Mur_ligase_C"/>
    <property type="match status" value="1"/>
</dbReference>
<dbReference type="GO" id="GO:0005737">
    <property type="term" value="C:cytoplasm"/>
    <property type="evidence" value="ECO:0007669"/>
    <property type="project" value="TreeGrafter"/>
</dbReference>
<proteinExistence type="inferred from homology"/>
<comment type="catalytic activity">
    <reaction evidence="10">
        <text>(6S)-5,6,7,8-tetrahydrofolyl-(gamma-L-Glu)(n) + L-glutamate + ATP = (6S)-5,6,7,8-tetrahydrofolyl-(gamma-L-Glu)(n+1) + ADP + phosphate + H(+)</text>
        <dbReference type="Rhea" id="RHEA:10580"/>
        <dbReference type="Rhea" id="RHEA-COMP:14738"/>
        <dbReference type="Rhea" id="RHEA-COMP:14740"/>
        <dbReference type="ChEBI" id="CHEBI:15378"/>
        <dbReference type="ChEBI" id="CHEBI:29985"/>
        <dbReference type="ChEBI" id="CHEBI:30616"/>
        <dbReference type="ChEBI" id="CHEBI:43474"/>
        <dbReference type="ChEBI" id="CHEBI:141005"/>
        <dbReference type="ChEBI" id="CHEBI:456216"/>
        <dbReference type="EC" id="6.3.2.17"/>
    </reaction>
</comment>
<keyword evidence="4" id="KW-0436">Ligase</keyword>
<comment type="caution">
    <text evidence="14">The sequence shown here is derived from an EMBL/GenBank/DDBJ whole genome shotgun (WGS) entry which is preliminary data.</text>
</comment>
<dbReference type="InterPro" id="IPR018109">
    <property type="entry name" value="Folylpolyglutamate_synth_CS"/>
</dbReference>
<keyword evidence="15" id="KW-1185">Reference proteome</keyword>
<evidence type="ECO:0000256" key="8">
    <source>
        <dbReference type="ARBA" id="ARBA00022842"/>
    </source>
</evidence>
<dbReference type="Gene3D" id="3.90.190.20">
    <property type="entry name" value="Mur ligase, C-terminal domain"/>
    <property type="match status" value="1"/>
</dbReference>
<feature type="domain" description="Mur ligase C-terminal" evidence="12">
    <location>
        <begin position="512"/>
        <end position="627"/>
    </location>
</feature>
<dbReference type="PROSITE" id="PS01012">
    <property type="entry name" value="FOLYLPOLYGLU_SYNT_2"/>
    <property type="match status" value="1"/>
</dbReference>
<evidence type="ECO:0000259" key="13">
    <source>
        <dbReference type="Pfam" id="PF08245"/>
    </source>
</evidence>
<dbReference type="EMBL" id="BMNJ01000004">
    <property type="protein sequence ID" value="GGO98375.1"/>
    <property type="molecule type" value="Genomic_DNA"/>
</dbReference>
<feature type="compositionally biased region" description="Basic and acidic residues" evidence="11">
    <location>
        <begin position="96"/>
        <end position="110"/>
    </location>
</feature>
<dbReference type="Gene3D" id="3.40.1190.10">
    <property type="entry name" value="Mur-like, catalytic domain"/>
    <property type="match status" value="1"/>
</dbReference>
<dbReference type="InterPro" id="IPR036615">
    <property type="entry name" value="Mur_ligase_C_dom_sf"/>
</dbReference>
<dbReference type="InterPro" id="IPR013221">
    <property type="entry name" value="Mur_ligase_cen"/>
</dbReference>
<evidence type="ECO:0000256" key="3">
    <source>
        <dbReference type="ARBA" id="ARBA00013025"/>
    </source>
</evidence>
<dbReference type="InterPro" id="IPR036565">
    <property type="entry name" value="Mur-like_cat_sf"/>
</dbReference>
<dbReference type="SUPFAM" id="SSF53623">
    <property type="entry name" value="MurD-like peptide ligases, catalytic domain"/>
    <property type="match status" value="1"/>
</dbReference>
<keyword evidence="7" id="KW-0067">ATP-binding</keyword>
<dbReference type="InterPro" id="IPR001645">
    <property type="entry name" value="Folylpolyglutamate_synth"/>
</dbReference>
<dbReference type="GO" id="GO:0008841">
    <property type="term" value="F:dihydrofolate synthase activity"/>
    <property type="evidence" value="ECO:0007669"/>
    <property type="project" value="TreeGrafter"/>
</dbReference>
<dbReference type="EC" id="6.3.2.17" evidence="3"/>
<reference evidence="14" key="1">
    <citation type="journal article" date="2014" name="Int. J. Syst. Evol. Microbiol.">
        <title>Complete genome sequence of Corynebacterium casei LMG S-19264T (=DSM 44701T), isolated from a smear-ripened cheese.</title>
        <authorList>
            <consortium name="US DOE Joint Genome Institute (JGI-PGF)"/>
            <person name="Walter F."/>
            <person name="Albersmeier A."/>
            <person name="Kalinowski J."/>
            <person name="Ruckert C."/>
        </authorList>
    </citation>
    <scope>NUCLEOTIDE SEQUENCE</scope>
    <source>
        <strain evidence="14">CGMCC 4.7372</strain>
    </source>
</reference>
<evidence type="ECO:0000256" key="6">
    <source>
        <dbReference type="ARBA" id="ARBA00022741"/>
    </source>
</evidence>
<evidence type="ECO:0000256" key="11">
    <source>
        <dbReference type="SAM" id="MobiDB-lite"/>
    </source>
</evidence>
<evidence type="ECO:0000256" key="2">
    <source>
        <dbReference type="ARBA" id="ARBA00008276"/>
    </source>
</evidence>
<evidence type="ECO:0000256" key="10">
    <source>
        <dbReference type="ARBA" id="ARBA00047493"/>
    </source>
</evidence>
<keyword evidence="6" id="KW-0547">Nucleotide-binding</keyword>
<dbReference type="InterPro" id="IPR004101">
    <property type="entry name" value="Mur_ligase_C"/>
</dbReference>
<feature type="domain" description="Mur ligase central" evidence="13">
    <location>
        <begin position="245"/>
        <end position="487"/>
    </location>
</feature>
<dbReference type="OrthoDB" id="9809356at2"/>
<evidence type="ECO:0000256" key="9">
    <source>
        <dbReference type="ARBA" id="ARBA00030592"/>
    </source>
</evidence>
<comment type="cofactor">
    <cofactor evidence="1">
        <name>Mg(2+)</name>
        <dbReference type="ChEBI" id="CHEBI:18420"/>
    </cofactor>
</comment>
<organism evidence="14 15">
    <name type="scientific">Actinomyces gaoshouyii</name>
    <dbReference type="NCBI Taxonomy" id="1960083"/>
    <lineage>
        <taxon>Bacteria</taxon>
        <taxon>Bacillati</taxon>
        <taxon>Actinomycetota</taxon>
        <taxon>Actinomycetes</taxon>
        <taxon>Actinomycetales</taxon>
        <taxon>Actinomycetaceae</taxon>
        <taxon>Actinomyces</taxon>
    </lineage>
</organism>
<sequence length="653" mass="67851">MTHHQGSGGAASAEGEPTGRAENGAKGSHPGAAFGIPARATAEEVVDAVFGTGGASTGARDGGEGIDPGLLPYLEAADASAAGGGQDPSAPGRNLAEARRAAGERDEARSAAEAEDLAALRELVAHNMLASGDPDELDALLAEVDADGSDDWESWEPVLPDADGDPDGGQKADAARDGDPGEGDAHRRALLAAARGVEVGERMRQVEAEILSRAPEHRVQPSLERIEAVMDILGHPERAYRVIHITGTNGKTSTARMTERLLAAAGLRTGRFTSPHLATIRERISLDGEPISEEGFIAAWEDVAPYIAMVDERSTAGGGPRMSFFEVLTVMALAVFADHPVDAAVIEVGMGGTWDCTNIVDSDIEIITPIGLDHAAWLGSTIREVAENKAGIIKDGATLITSLQDPRAQEVIAAAATEHRVVWRRELDPQEDPGEPGAGELSVRSRELAVGGQLVTLATAAAVYEDVFVPLHGEYQARNALLALAAVEAFFGGRALPPALVEEGFASTTSPGRLEVLRSSPTVIVDAGHNPHGVSALMPAVEEAFGFTHLVAVMGAMADKDVEGILSVLEPACDAVVCVPIDSPRAMDVEDLGAVAREVFGEDRVQVAQALADGVDRAVALSEGGDAPMTSSGVLIVGSVILAAEARALFRRP</sequence>